<evidence type="ECO:0000256" key="4">
    <source>
        <dbReference type="ARBA" id="ARBA00023136"/>
    </source>
</evidence>
<reference evidence="6 7" key="1">
    <citation type="submission" date="2017-06" db="EMBL/GenBank/DDBJ databases">
        <title>A draft genome sequence of Komagataeibacter nataicola LMG 1536.</title>
        <authorList>
            <person name="Skraban J."/>
            <person name="Cleenwerck I."/>
            <person name="Vandamme P."/>
            <person name="Trcek J."/>
        </authorList>
    </citation>
    <scope>NUCLEOTIDE SEQUENCE [LARGE SCALE GENOMIC DNA]</scope>
    <source>
        <strain evidence="6 7">LMG 1536</strain>
    </source>
</reference>
<comment type="caution">
    <text evidence="6">The sequence shown here is derived from an EMBL/GenBank/DDBJ whole genome shotgun (WGS) entry which is preliminary data.</text>
</comment>
<evidence type="ECO:0000313" key="6">
    <source>
        <dbReference type="EMBL" id="PYD66593.1"/>
    </source>
</evidence>
<proteinExistence type="predicted"/>
<dbReference type="NCBIfam" id="TIGR01352">
    <property type="entry name" value="tonB_Cterm"/>
    <property type="match status" value="1"/>
</dbReference>
<keyword evidence="2" id="KW-0812">Transmembrane</keyword>
<evidence type="ECO:0000313" key="7">
    <source>
        <dbReference type="Proteomes" id="UP000247512"/>
    </source>
</evidence>
<dbReference type="PROSITE" id="PS52015">
    <property type="entry name" value="TONB_CTD"/>
    <property type="match status" value="1"/>
</dbReference>
<feature type="domain" description="TonB C-terminal" evidence="5">
    <location>
        <begin position="170"/>
        <end position="261"/>
    </location>
</feature>
<dbReference type="Pfam" id="PF03544">
    <property type="entry name" value="TonB_C"/>
    <property type="match status" value="1"/>
</dbReference>
<accession>A0ABX5PBH3</accession>
<keyword evidence="7" id="KW-1185">Reference proteome</keyword>
<dbReference type="SUPFAM" id="SSF74653">
    <property type="entry name" value="TolA/TonB C-terminal domain"/>
    <property type="match status" value="1"/>
</dbReference>
<protein>
    <recommendedName>
        <fullName evidence="5">TonB C-terminal domain-containing protein</fullName>
    </recommendedName>
</protein>
<dbReference type="EMBL" id="NIRT01000010">
    <property type="protein sequence ID" value="PYD66593.1"/>
    <property type="molecule type" value="Genomic_DNA"/>
</dbReference>
<keyword evidence="3" id="KW-1133">Transmembrane helix</keyword>
<dbReference type="Proteomes" id="UP000247512">
    <property type="component" value="Unassembled WGS sequence"/>
</dbReference>
<gene>
    <name evidence="6" type="ORF">CDI09_07700</name>
</gene>
<comment type="subcellular location">
    <subcellularLocation>
        <location evidence="1">Membrane</location>
        <topology evidence="1">Single-pass membrane protein</topology>
    </subcellularLocation>
</comment>
<name>A0ABX5PBH3_9PROT</name>
<evidence type="ECO:0000259" key="5">
    <source>
        <dbReference type="PROSITE" id="PS52015"/>
    </source>
</evidence>
<dbReference type="InterPro" id="IPR006260">
    <property type="entry name" value="TonB/TolA_C"/>
</dbReference>
<keyword evidence="4" id="KW-0472">Membrane</keyword>
<evidence type="ECO:0000256" key="2">
    <source>
        <dbReference type="ARBA" id="ARBA00022692"/>
    </source>
</evidence>
<dbReference type="Gene3D" id="3.30.1150.10">
    <property type="match status" value="1"/>
</dbReference>
<evidence type="ECO:0000256" key="3">
    <source>
        <dbReference type="ARBA" id="ARBA00022989"/>
    </source>
</evidence>
<organism evidence="6 7">
    <name type="scientific">Komagataeibacter nataicola</name>
    <dbReference type="NCBI Taxonomy" id="265960"/>
    <lineage>
        <taxon>Bacteria</taxon>
        <taxon>Pseudomonadati</taxon>
        <taxon>Pseudomonadota</taxon>
        <taxon>Alphaproteobacteria</taxon>
        <taxon>Acetobacterales</taxon>
        <taxon>Acetobacteraceae</taxon>
        <taxon>Komagataeibacter</taxon>
    </lineage>
</organism>
<evidence type="ECO:0000256" key="1">
    <source>
        <dbReference type="ARBA" id="ARBA00004167"/>
    </source>
</evidence>
<dbReference type="PROSITE" id="PS51257">
    <property type="entry name" value="PROKAR_LIPOPROTEIN"/>
    <property type="match status" value="1"/>
</dbReference>
<sequence>MVMVLSRQKYYFLSLLIFSSFLTGCSHYRNPDPMRPAHLAAVMDSGTLCPSVQHSRHASKLVAHTLRDIIRNSPPYRQAHHLPPVIPHPAQNDGSVKKELYCPLSPLFRHEKWKIIYVLQKVAHEPKPGWVSYSYKEGMEISTMIWDRYGYNQEPVHAHKKINPAPHATTRVTPLDLWIQQHLSYPAAASSAGIDGYTTVRVRITRLGKVRSVRFVKSSGSILLDNATMNMFMGQTLPNDPHTKMSDHIDLTVKYIIVRPS</sequence>
<dbReference type="InterPro" id="IPR037682">
    <property type="entry name" value="TonB_C"/>
</dbReference>